<reference evidence="3" key="1">
    <citation type="journal article" date="2019" name="Int. J. Syst. Evol. Microbiol.">
        <title>The Global Catalogue of Microorganisms (GCM) 10K type strain sequencing project: providing services to taxonomists for standard genome sequencing and annotation.</title>
        <authorList>
            <consortium name="The Broad Institute Genomics Platform"/>
            <consortium name="The Broad Institute Genome Sequencing Center for Infectious Disease"/>
            <person name="Wu L."/>
            <person name="Ma J."/>
        </authorList>
    </citation>
    <scope>NUCLEOTIDE SEQUENCE [LARGE SCALE GENOMIC DNA]</scope>
    <source>
        <strain evidence="3">CGMCC 1.12664</strain>
    </source>
</reference>
<dbReference type="Proteomes" id="UP000612855">
    <property type="component" value="Unassembled WGS sequence"/>
</dbReference>
<evidence type="ECO:0000259" key="1">
    <source>
        <dbReference type="Pfam" id="PF13503"/>
    </source>
</evidence>
<organism evidence="2 3">
    <name type="scientific">Primorskyibacter flagellatus</name>
    <dbReference type="NCBI Taxonomy" id="1387277"/>
    <lineage>
        <taxon>Bacteria</taxon>
        <taxon>Pseudomonadati</taxon>
        <taxon>Pseudomonadota</taxon>
        <taxon>Alphaproteobacteria</taxon>
        <taxon>Rhodobacterales</taxon>
        <taxon>Roseobacteraceae</taxon>
        <taxon>Primorskyibacter</taxon>
    </lineage>
</organism>
<name>A0A917EBX3_9RHOB</name>
<dbReference type="AlphaFoldDB" id="A0A917EBX3"/>
<keyword evidence="3" id="KW-1185">Reference proteome</keyword>
<protein>
    <recommendedName>
        <fullName evidence="1">DUF4123 domain-containing protein</fullName>
    </recommendedName>
</protein>
<dbReference type="InterPro" id="IPR025391">
    <property type="entry name" value="DUF4123"/>
</dbReference>
<gene>
    <name evidence="2" type="ORF">GCM10011360_08260</name>
</gene>
<sequence length="453" mass="48712">MRGFENSGSLAEMSAAPAGPPPAAKLVCGDPVDPLDMQFGVIAPKSVPDNLHDMVFGPVAGEDCPTYAILNGAKIDALPQRLAMSGLEHACLFQGEAFEEMGEVAPWVVRIEDGNRLVQQMFTAADSPLFLWAQEAFVVLRSPAPLSALVRHLRRYTRIRDEAGAWFYQCFWEPATLGAWTDGRHTPFLGAEEAVIRRVIGISDNRPLVIDLPERAWERAPGPPLLTAEDRARFDAVVRDAYARKLAGDLVAVTPGQCAALGLSGPGPLAESIVWLSGQLAHVGFTRRSDIGRVAVCALYLGTYFLNDPRLQALVAGTLLVSGPAPGLRALRLEQALKQVPLFQVAIAGRALPAVVADLAMLEETGALPATCWPAAGLERSEMRDRFVAECGAQADLAGLSPDRPVRLAHLRLAMTWGPWVLSDPLHRPLLAALHQPDPVAALRAVLGRRTAA</sequence>
<accession>A0A917EBX3</accession>
<evidence type="ECO:0000313" key="2">
    <source>
        <dbReference type="EMBL" id="GGE22115.1"/>
    </source>
</evidence>
<evidence type="ECO:0000313" key="3">
    <source>
        <dbReference type="Proteomes" id="UP000612855"/>
    </source>
</evidence>
<dbReference type="Pfam" id="PF13503">
    <property type="entry name" value="DUF4123"/>
    <property type="match status" value="1"/>
</dbReference>
<comment type="caution">
    <text evidence="2">The sequence shown here is derived from an EMBL/GenBank/DDBJ whole genome shotgun (WGS) entry which is preliminary data.</text>
</comment>
<feature type="domain" description="DUF4123" evidence="1">
    <location>
        <begin position="67"/>
        <end position="181"/>
    </location>
</feature>
<dbReference type="EMBL" id="BMFJ01000001">
    <property type="protein sequence ID" value="GGE22115.1"/>
    <property type="molecule type" value="Genomic_DNA"/>
</dbReference>
<dbReference type="RefSeq" id="WP_188476402.1">
    <property type="nucleotide sequence ID" value="NZ_BMFJ01000001.1"/>
</dbReference>
<proteinExistence type="predicted"/>